<comment type="caution">
    <text evidence="1">The sequence shown here is derived from an EMBL/GenBank/DDBJ whole genome shotgun (WGS) entry which is preliminary data.</text>
</comment>
<organism evidence="1 2">
    <name type="scientific">Trifolium medium</name>
    <dbReference type="NCBI Taxonomy" id="97028"/>
    <lineage>
        <taxon>Eukaryota</taxon>
        <taxon>Viridiplantae</taxon>
        <taxon>Streptophyta</taxon>
        <taxon>Embryophyta</taxon>
        <taxon>Tracheophyta</taxon>
        <taxon>Spermatophyta</taxon>
        <taxon>Magnoliopsida</taxon>
        <taxon>eudicotyledons</taxon>
        <taxon>Gunneridae</taxon>
        <taxon>Pentapetalae</taxon>
        <taxon>rosids</taxon>
        <taxon>fabids</taxon>
        <taxon>Fabales</taxon>
        <taxon>Fabaceae</taxon>
        <taxon>Papilionoideae</taxon>
        <taxon>50 kb inversion clade</taxon>
        <taxon>NPAAA clade</taxon>
        <taxon>Hologalegina</taxon>
        <taxon>IRL clade</taxon>
        <taxon>Trifolieae</taxon>
        <taxon>Trifolium</taxon>
    </lineage>
</organism>
<dbReference type="EMBL" id="LXQA010313474">
    <property type="protein sequence ID" value="MCI43155.1"/>
    <property type="molecule type" value="Genomic_DNA"/>
</dbReference>
<evidence type="ECO:0000313" key="1">
    <source>
        <dbReference type="EMBL" id="MCI43155.1"/>
    </source>
</evidence>
<keyword evidence="2" id="KW-1185">Reference proteome</keyword>
<dbReference type="Proteomes" id="UP000265520">
    <property type="component" value="Unassembled WGS sequence"/>
</dbReference>
<evidence type="ECO:0000313" key="2">
    <source>
        <dbReference type="Proteomes" id="UP000265520"/>
    </source>
</evidence>
<proteinExistence type="predicted"/>
<accession>A0A392S5H8</accession>
<sequence>WNSPSWAQQPAQTRKNRAAFCARLGPSRAGRNRQQPPRKTGHSLRLAWSIQSWAQTPESLEKLKNAILKGTRLDNTK</sequence>
<reference evidence="1 2" key="1">
    <citation type="journal article" date="2018" name="Front. Plant Sci.">
        <title>Red Clover (Trifolium pratense) and Zigzag Clover (T. medium) - A Picture of Genomic Similarities and Differences.</title>
        <authorList>
            <person name="Dluhosova J."/>
            <person name="Istvanek J."/>
            <person name="Nedelnik J."/>
            <person name="Repkova J."/>
        </authorList>
    </citation>
    <scope>NUCLEOTIDE SEQUENCE [LARGE SCALE GENOMIC DNA]</scope>
    <source>
        <strain evidence="2">cv. 10/8</strain>
        <tissue evidence="1">Leaf</tissue>
    </source>
</reference>
<feature type="non-terminal residue" evidence="1">
    <location>
        <position position="77"/>
    </location>
</feature>
<protein>
    <submittedName>
        <fullName evidence="1">Uncharacterized protein</fullName>
    </submittedName>
</protein>
<name>A0A392S5H8_9FABA</name>
<dbReference type="AlphaFoldDB" id="A0A392S5H8"/>
<feature type="non-terminal residue" evidence="1">
    <location>
        <position position="1"/>
    </location>
</feature>